<dbReference type="EMBL" id="MU001640">
    <property type="protein sequence ID" value="KAF2480269.1"/>
    <property type="molecule type" value="Genomic_DNA"/>
</dbReference>
<dbReference type="GeneID" id="54478644"/>
<dbReference type="AlphaFoldDB" id="A0A6A6PJT9"/>
<keyword evidence="2" id="KW-1185">Reference proteome</keyword>
<proteinExistence type="predicted"/>
<protein>
    <submittedName>
        <fullName evidence="1">Uncharacterized protein</fullName>
    </submittedName>
</protein>
<accession>A0A6A6PJT9</accession>
<evidence type="ECO:0000313" key="1">
    <source>
        <dbReference type="EMBL" id="KAF2480269.1"/>
    </source>
</evidence>
<dbReference type="RefSeq" id="XP_033586839.1">
    <property type="nucleotide sequence ID" value="XM_033737642.1"/>
</dbReference>
<name>A0A6A6PJT9_9PEZI</name>
<dbReference type="Proteomes" id="UP000799767">
    <property type="component" value="Unassembled WGS sequence"/>
</dbReference>
<gene>
    <name evidence="1" type="ORF">BDY17DRAFT_327234</name>
</gene>
<sequence length="353" mass="40874">MEAPTRTNRYLEWQENHDLTKIRLHEQAKAFGSTKAIEDWKTIEGLRYWVQRRELKLLDYEACSDAELSAFIVQRKLAICPDAMQEPYSEGKPWALRACAIEALGAADRAPMFHHFLDLVPELRQRIYEIDMQDFKASSLPAKPPIASTCRLIRQEALPLLYVNHTVILSYDMKQLSKVSWILATDGVVIAPGQTKPPGMTFTEIKNELEQETTWGSIFARASIENYRTTQLLFHMPPEHFQYLRQIHLVFNRERFSAWHKAAAISVTLGKSAQTYRVKVERLDTDLRINRKLVVQPENMVERRVIEVLDQVATRGGMMKLTAEDFCALKHAITRGWCDYSEWHKETTGEFAY</sequence>
<organism evidence="1 2">
    <name type="scientific">Neohortaea acidophila</name>
    <dbReference type="NCBI Taxonomy" id="245834"/>
    <lineage>
        <taxon>Eukaryota</taxon>
        <taxon>Fungi</taxon>
        <taxon>Dikarya</taxon>
        <taxon>Ascomycota</taxon>
        <taxon>Pezizomycotina</taxon>
        <taxon>Dothideomycetes</taxon>
        <taxon>Dothideomycetidae</taxon>
        <taxon>Mycosphaerellales</taxon>
        <taxon>Teratosphaeriaceae</taxon>
        <taxon>Neohortaea</taxon>
    </lineage>
</organism>
<dbReference type="OrthoDB" id="62952at2759"/>
<evidence type="ECO:0000313" key="2">
    <source>
        <dbReference type="Proteomes" id="UP000799767"/>
    </source>
</evidence>
<reference evidence="1" key="1">
    <citation type="journal article" date="2020" name="Stud. Mycol.">
        <title>101 Dothideomycetes genomes: a test case for predicting lifestyles and emergence of pathogens.</title>
        <authorList>
            <person name="Haridas S."/>
            <person name="Albert R."/>
            <person name="Binder M."/>
            <person name="Bloem J."/>
            <person name="Labutti K."/>
            <person name="Salamov A."/>
            <person name="Andreopoulos B."/>
            <person name="Baker S."/>
            <person name="Barry K."/>
            <person name="Bills G."/>
            <person name="Bluhm B."/>
            <person name="Cannon C."/>
            <person name="Castanera R."/>
            <person name="Culley D."/>
            <person name="Daum C."/>
            <person name="Ezra D."/>
            <person name="Gonzalez J."/>
            <person name="Henrissat B."/>
            <person name="Kuo A."/>
            <person name="Liang C."/>
            <person name="Lipzen A."/>
            <person name="Lutzoni F."/>
            <person name="Magnuson J."/>
            <person name="Mondo S."/>
            <person name="Nolan M."/>
            <person name="Ohm R."/>
            <person name="Pangilinan J."/>
            <person name="Park H.-J."/>
            <person name="Ramirez L."/>
            <person name="Alfaro M."/>
            <person name="Sun H."/>
            <person name="Tritt A."/>
            <person name="Yoshinaga Y."/>
            <person name="Zwiers L.-H."/>
            <person name="Turgeon B."/>
            <person name="Goodwin S."/>
            <person name="Spatafora J."/>
            <person name="Crous P."/>
            <person name="Grigoriev I."/>
        </authorList>
    </citation>
    <scope>NUCLEOTIDE SEQUENCE</scope>
    <source>
        <strain evidence="1">CBS 113389</strain>
    </source>
</reference>